<dbReference type="Pfam" id="PF02746">
    <property type="entry name" value="MR_MLE_N"/>
    <property type="match status" value="1"/>
</dbReference>
<dbReference type="InterPro" id="IPR013341">
    <property type="entry name" value="Mandelate_racemase_N_dom"/>
</dbReference>
<dbReference type="InterPro" id="IPR029017">
    <property type="entry name" value="Enolase-like_N"/>
</dbReference>
<evidence type="ECO:0000313" key="3">
    <source>
        <dbReference type="Proteomes" id="UP000567293"/>
    </source>
</evidence>
<dbReference type="Proteomes" id="UP000567293">
    <property type="component" value="Unassembled WGS sequence"/>
</dbReference>
<name>A0A7V8NN18_9BACT</name>
<reference evidence="2" key="1">
    <citation type="submission" date="2020-06" db="EMBL/GenBank/DDBJ databases">
        <title>Legume-microbial interactions unlock mineral nutrients during tropical forest succession.</title>
        <authorList>
            <person name="Epihov D.Z."/>
        </authorList>
    </citation>
    <scope>NUCLEOTIDE SEQUENCE [LARGE SCALE GENOMIC DNA]</scope>
    <source>
        <strain evidence="2">Pan2503</strain>
    </source>
</reference>
<feature type="non-terminal residue" evidence="2">
    <location>
        <position position="91"/>
    </location>
</feature>
<organism evidence="2 3">
    <name type="scientific">Candidatus Acidiferrum panamense</name>
    <dbReference type="NCBI Taxonomy" id="2741543"/>
    <lineage>
        <taxon>Bacteria</taxon>
        <taxon>Pseudomonadati</taxon>
        <taxon>Acidobacteriota</taxon>
        <taxon>Terriglobia</taxon>
        <taxon>Candidatus Acidiferrales</taxon>
        <taxon>Candidatus Acidiferrum</taxon>
    </lineage>
</organism>
<sequence>MKLVVPFETSMDRLVVRRIVLLEANVDGVTGWGECVAAEAPFYSPEYADTAWPVLRDFLWPMVKGKKFDSACEVWDLLKRVRGHNMAKACL</sequence>
<dbReference type="SUPFAM" id="SSF54826">
    <property type="entry name" value="Enolase N-terminal domain-like"/>
    <property type="match status" value="1"/>
</dbReference>
<feature type="domain" description="Mandelate racemase/muconate lactonizing enzyme N-terminal" evidence="1">
    <location>
        <begin position="4"/>
        <end position="89"/>
    </location>
</feature>
<gene>
    <name evidence="2" type="ORF">HRJ53_04995</name>
</gene>
<keyword evidence="3" id="KW-1185">Reference proteome</keyword>
<dbReference type="EMBL" id="JACDQQ010000483">
    <property type="protein sequence ID" value="MBA0084334.1"/>
    <property type="molecule type" value="Genomic_DNA"/>
</dbReference>
<accession>A0A7V8NN18</accession>
<evidence type="ECO:0000259" key="1">
    <source>
        <dbReference type="Pfam" id="PF02746"/>
    </source>
</evidence>
<dbReference type="AlphaFoldDB" id="A0A7V8NN18"/>
<proteinExistence type="predicted"/>
<protein>
    <submittedName>
        <fullName evidence="2">O-succinylbenzoate synthase</fullName>
    </submittedName>
</protein>
<comment type="caution">
    <text evidence="2">The sequence shown here is derived from an EMBL/GenBank/DDBJ whole genome shotgun (WGS) entry which is preliminary data.</text>
</comment>
<evidence type="ECO:0000313" key="2">
    <source>
        <dbReference type="EMBL" id="MBA0084334.1"/>
    </source>
</evidence>
<dbReference type="Gene3D" id="3.30.390.10">
    <property type="entry name" value="Enolase-like, N-terminal domain"/>
    <property type="match status" value="1"/>
</dbReference>